<comment type="caution">
    <text evidence="1">The sequence shown here is derived from an EMBL/GenBank/DDBJ whole genome shotgun (WGS) entry which is preliminary data.</text>
</comment>
<dbReference type="GeneID" id="79851178"/>
<proteinExistence type="predicted"/>
<dbReference type="EMBL" id="JAHBFI010000013">
    <property type="protein sequence ID" value="MBZ5962553.1"/>
    <property type="molecule type" value="Genomic_DNA"/>
</dbReference>
<evidence type="ECO:0000313" key="2">
    <source>
        <dbReference type="Proteomes" id="UP000752647"/>
    </source>
</evidence>
<dbReference type="RefSeq" id="WP_010381626.1">
    <property type="nucleotide sequence ID" value="NZ_BPKT01000002.1"/>
</dbReference>
<gene>
    <name evidence="1" type="ORF">KIJ12_05235</name>
</gene>
<evidence type="ECO:0000313" key="1">
    <source>
        <dbReference type="EMBL" id="MBZ5962553.1"/>
    </source>
</evidence>
<dbReference type="AlphaFoldDB" id="A0A9Q3SYK7"/>
<protein>
    <submittedName>
        <fullName evidence="1">Uncharacterized protein</fullName>
    </submittedName>
</protein>
<organism evidence="1 2">
    <name type="scientific">Leuconostoc gasicomitatum</name>
    <dbReference type="NCBI Taxonomy" id="115778"/>
    <lineage>
        <taxon>Bacteria</taxon>
        <taxon>Bacillati</taxon>
        <taxon>Bacillota</taxon>
        <taxon>Bacilli</taxon>
        <taxon>Lactobacillales</taxon>
        <taxon>Lactobacillaceae</taxon>
        <taxon>Leuconostoc</taxon>
        <taxon>Leuconostoc gelidum group</taxon>
    </lineage>
</organism>
<reference evidence="1" key="1">
    <citation type="submission" date="2021-05" db="EMBL/GenBank/DDBJ databases">
        <title>Pangenome of Leuconostoc gelidum warrants species status for Leuconostoc gelidum subsp. gasicomitatum.</title>
        <authorList>
            <person name="Johansson P."/>
            <person name="Sade E."/>
            <person name="Hultman J."/>
            <person name="Auvinen P."/>
            <person name="Bjorkroth J."/>
        </authorList>
    </citation>
    <scope>NUCLEOTIDE SEQUENCE</scope>
    <source>
        <strain evidence="1">A.21.4</strain>
    </source>
</reference>
<accession>A0A9Q3SYK7</accession>
<dbReference type="Proteomes" id="UP000752647">
    <property type="component" value="Unassembled WGS sequence"/>
</dbReference>
<sequence>MNTKHDSDVGNGEIRYYYFDIDYQATSLDYVWRLAVNQSTDFNTFNPYE</sequence>
<name>A0A9Q3SYK7_9LACO</name>